<dbReference type="InterPro" id="IPR008271">
    <property type="entry name" value="Ser/Thr_kinase_AS"/>
</dbReference>
<dbReference type="eggNOG" id="KOG0192">
    <property type="taxonomic scope" value="Eukaryota"/>
</dbReference>
<dbReference type="PROSITE" id="PS00108">
    <property type="entry name" value="PROTEIN_KINASE_ST"/>
    <property type="match status" value="1"/>
</dbReference>
<evidence type="ECO:0000259" key="6">
    <source>
        <dbReference type="PROSITE" id="PS50011"/>
    </source>
</evidence>
<dbReference type="STRING" id="905079.L1IRJ3"/>
<reference evidence="8" key="3">
    <citation type="submission" date="2016-03" db="UniProtKB">
        <authorList>
            <consortium name="EnsemblProtists"/>
        </authorList>
    </citation>
    <scope>IDENTIFICATION</scope>
</reference>
<dbReference type="RefSeq" id="XP_005825692.1">
    <property type="nucleotide sequence ID" value="XM_005825635.1"/>
</dbReference>
<dbReference type="Gene3D" id="1.10.510.10">
    <property type="entry name" value="Transferase(Phosphotransferase) domain 1"/>
    <property type="match status" value="1"/>
</dbReference>
<evidence type="ECO:0000313" key="9">
    <source>
        <dbReference type="Proteomes" id="UP000011087"/>
    </source>
</evidence>
<accession>L1IRJ3</accession>
<dbReference type="SUPFAM" id="SSF56112">
    <property type="entry name" value="Protein kinase-like (PK-like)"/>
    <property type="match status" value="1"/>
</dbReference>
<keyword evidence="2" id="KW-0547">Nucleotide-binding</keyword>
<protein>
    <recommendedName>
        <fullName evidence="6">Protein kinase domain-containing protein</fullName>
    </recommendedName>
</protein>
<dbReference type="OMA" id="NIVAWIT"/>
<feature type="region of interest" description="Disordered" evidence="5">
    <location>
        <begin position="1"/>
        <end position="22"/>
    </location>
</feature>
<dbReference type="Pfam" id="PF00069">
    <property type="entry name" value="Pkinase"/>
    <property type="match status" value="1"/>
</dbReference>
<reference evidence="9" key="2">
    <citation type="submission" date="2012-11" db="EMBL/GenBank/DDBJ databases">
        <authorList>
            <person name="Kuo A."/>
            <person name="Curtis B.A."/>
            <person name="Tanifuji G."/>
            <person name="Burki F."/>
            <person name="Gruber A."/>
            <person name="Irimia M."/>
            <person name="Maruyama S."/>
            <person name="Arias M.C."/>
            <person name="Ball S.G."/>
            <person name="Gile G.H."/>
            <person name="Hirakawa Y."/>
            <person name="Hopkins J.F."/>
            <person name="Rensing S.A."/>
            <person name="Schmutz J."/>
            <person name="Symeonidi A."/>
            <person name="Elias M."/>
            <person name="Eveleigh R.J."/>
            <person name="Herman E.K."/>
            <person name="Klute M.J."/>
            <person name="Nakayama T."/>
            <person name="Obornik M."/>
            <person name="Reyes-Prieto A."/>
            <person name="Armbrust E.V."/>
            <person name="Aves S.J."/>
            <person name="Beiko R.G."/>
            <person name="Coutinho P."/>
            <person name="Dacks J.B."/>
            <person name="Durnford D.G."/>
            <person name="Fast N.M."/>
            <person name="Green B.R."/>
            <person name="Grisdale C."/>
            <person name="Hempe F."/>
            <person name="Henrissat B."/>
            <person name="Hoppner M.P."/>
            <person name="Ishida K.-I."/>
            <person name="Kim E."/>
            <person name="Koreny L."/>
            <person name="Kroth P.G."/>
            <person name="Liu Y."/>
            <person name="Malik S.-B."/>
            <person name="Maier U.G."/>
            <person name="McRose D."/>
            <person name="Mock T."/>
            <person name="Neilson J.A."/>
            <person name="Onodera N.T."/>
            <person name="Poole A.M."/>
            <person name="Pritham E.J."/>
            <person name="Richards T.A."/>
            <person name="Rocap G."/>
            <person name="Roy S.W."/>
            <person name="Sarai C."/>
            <person name="Schaack S."/>
            <person name="Shirato S."/>
            <person name="Slamovits C.H."/>
            <person name="Spencer D.F."/>
            <person name="Suzuki S."/>
            <person name="Worden A.Z."/>
            <person name="Zauner S."/>
            <person name="Barry K."/>
            <person name="Bell C."/>
            <person name="Bharti A.K."/>
            <person name="Crow J.A."/>
            <person name="Grimwood J."/>
            <person name="Kramer R."/>
            <person name="Lindquist E."/>
            <person name="Lucas S."/>
            <person name="Salamov A."/>
            <person name="McFadden G.I."/>
            <person name="Lane C.E."/>
            <person name="Keeling P.J."/>
            <person name="Gray M.W."/>
            <person name="Grigoriev I.V."/>
            <person name="Archibald J.M."/>
        </authorList>
    </citation>
    <scope>NUCLEOTIDE SEQUENCE</scope>
    <source>
        <strain evidence="9">CCMP2712</strain>
    </source>
</reference>
<evidence type="ECO:0000313" key="7">
    <source>
        <dbReference type="EMBL" id="EKX38712.1"/>
    </source>
</evidence>
<dbReference type="HOGENOM" id="CLU_563175_0_0_1"/>
<keyword evidence="3" id="KW-0418">Kinase</keyword>
<dbReference type="OrthoDB" id="4062651at2759"/>
<dbReference type="InterPro" id="IPR051681">
    <property type="entry name" value="Ser/Thr_Kinases-Pseudokinases"/>
</dbReference>
<dbReference type="PROSITE" id="PS50011">
    <property type="entry name" value="PROTEIN_KINASE_DOM"/>
    <property type="match status" value="1"/>
</dbReference>
<gene>
    <name evidence="7" type="ORF">GUITHDRAFT_115259</name>
</gene>
<evidence type="ECO:0000256" key="3">
    <source>
        <dbReference type="ARBA" id="ARBA00022777"/>
    </source>
</evidence>
<dbReference type="Proteomes" id="UP000011087">
    <property type="component" value="Unassembled WGS sequence"/>
</dbReference>
<keyword evidence="1" id="KW-0808">Transferase</keyword>
<evidence type="ECO:0000256" key="5">
    <source>
        <dbReference type="SAM" id="MobiDB-lite"/>
    </source>
</evidence>
<evidence type="ECO:0000256" key="4">
    <source>
        <dbReference type="ARBA" id="ARBA00022840"/>
    </source>
</evidence>
<dbReference type="GO" id="GO:0004674">
    <property type="term" value="F:protein serine/threonine kinase activity"/>
    <property type="evidence" value="ECO:0007669"/>
    <property type="project" value="TreeGrafter"/>
</dbReference>
<sequence length="485" mass="54234">MEDSSDQSFDLEPPHNDQGPRDLPVIHILALTEQWYMPSSHIDLRGAEEIGRGSCATVYRARLKESGSDVAIKEVIVASSLQKHPNIVSFLGASFEGSSIQIVYELVDGCTLEQLYNEECSGKRPSIDLVVSWSKQLSCGLAFLHDGKPSIIHRDVKPDNILISSDRSLLKLTDFGLCKVIDNQVGRYSWQGAQVTGEGSQRMSGNTGAWRYMAPEVFSDGQDGYTAAYSSSADVFSAGMVMWYMYHGEPPHIAIEPRLLAELTARQGLRPSLEKMQQEHQELARIVDRLPGPTRPDSLKNLLKPLSVNSKPRPRTRPPVALPVFLHSRAAYSLGSHIGISPHGWDLPSDPYLSSFFCPMPSFTPARRRPYTSDPRSCAGQRSVDSDRSRADLFNFKSTTPRLIVDDVDRGEQEQLSKNKLRRRPARDALNREVAGGKRFVFRRRSQTERVDLSLSSNPNAQTEAYSSMDPKKFFKHVQKDITTT</sequence>
<dbReference type="PANTHER" id="PTHR44329">
    <property type="entry name" value="SERINE/THREONINE-PROTEIN KINASE TNNI3K-RELATED"/>
    <property type="match status" value="1"/>
</dbReference>
<keyword evidence="4" id="KW-0067">ATP-binding</keyword>
<dbReference type="KEGG" id="gtt:GUITHDRAFT_115259"/>
<dbReference type="EnsemblProtists" id="EKX38712">
    <property type="protein sequence ID" value="EKX38712"/>
    <property type="gene ID" value="GUITHDRAFT_115259"/>
</dbReference>
<dbReference type="SMART" id="SM00220">
    <property type="entry name" value="S_TKc"/>
    <property type="match status" value="1"/>
</dbReference>
<keyword evidence="9" id="KW-1185">Reference proteome</keyword>
<evidence type="ECO:0000313" key="8">
    <source>
        <dbReference type="EnsemblProtists" id="EKX38712"/>
    </source>
</evidence>
<dbReference type="AlphaFoldDB" id="L1IRJ3"/>
<organism evidence="7">
    <name type="scientific">Guillardia theta (strain CCMP2712)</name>
    <name type="common">Cryptophyte</name>
    <dbReference type="NCBI Taxonomy" id="905079"/>
    <lineage>
        <taxon>Eukaryota</taxon>
        <taxon>Cryptophyceae</taxon>
        <taxon>Pyrenomonadales</taxon>
        <taxon>Geminigeraceae</taxon>
        <taxon>Guillardia</taxon>
    </lineage>
</organism>
<dbReference type="PaxDb" id="55529-EKX38712"/>
<dbReference type="GO" id="GO:0005524">
    <property type="term" value="F:ATP binding"/>
    <property type="evidence" value="ECO:0007669"/>
    <property type="project" value="UniProtKB-KW"/>
</dbReference>
<evidence type="ECO:0000256" key="1">
    <source>
        <dbReference type="ARBA" id="ARBA00022679"/>
    </source>
</evidence>
<dbReference type="InterPro" id="IPR000719">
    <property type="entry name" value="Prot_kinase_dom"/>
</dbReference>
<dbReference type="EMBL" id="JH993046">
    <property type="protein sequence ID" value="EKX38712.1"/>
    <property type="molecule type" value="Genomic_DNA"/>
</dbReference>
<dbReference type="PANTHER" id="PTHR44329:SF288">
    <property type="entry name" value="MITOGEN-ACTIVATED PROTEIN KINASE KINASE KINASE 20"/>
    <property type="match status" value="1"/>
</dbReference>
<feature type="domain" description="Protein kinase" evidence="6">
    <location>
        <begin position="44"/>
        <end position="325"/>
    </location>
</feature>
<evidence type="ECO:0000256" key="2">
    <source>
        <dbReference type="ARBA" id="ARBA00022741"/>
    </source>
</evidence>
<reference evidence="7 9" key="1">
    <citation type="journal article" date="2012" name="Nature">
        <title>Algal genomes reveal evolutionary mosaicism and the fate of nucleomorphs.</title>
        <authorList>
            <consortium name="DOE Joint Genome Institute"/>
            <person name="Curtis B.A."/>
            <person name="Tanifuji G."/>
            <person name="Burki F."/>
            <person name="Gruber A."/>
            <person name="Irimia M."/>
            <person name="Maruyama S."/>
            <person name="Arias M.C."/>
            <person name="Ball S.G."/>
            <person name="Gile G.H."/>
            <person name="Hirakawa Y."/>
            <person name="Hopkins J.F."/>
            <person name="Kuo A."/>
            <person name="Rensing S.A."/>
            <person name="Schmutz J."/>
            <person name="Symeonidi A."/>
            <person name="Elias M."/>
            <person name="Eveleigh R.J."/>
            <person name="Herman E.K."/>
            <person name="Klute M.J."/>
            <person name="Nakayama T."/>
            <person name="Obornik M."/>
            <person name="Reyes-Prieto A."/>
            <person name="Armbrust E.V."/>
            <person name="Aves S.J."/>
            <person name="Beiko R.G."/>
            <person name="Coutinho P."/>
            <person name="Dacks J.B."/>
            <person name="Durnford D.G."/>
            <person name="Fast N.M."/>
            <person name="Green B.R."/>
            <person name="Grisdale C.J."/>
            <person name="Hempel F."/>
            <person name="Henrissat B."/>
            <person name="Hoppner M.P."/>
            <person name="Ishida K."/>
            <person name="Kim E."/>
            <person name="Koreny L."/>
            <person name="Kroth P.G."/>
            <person name="Liu Y."/>
            <person name="Malik S.B."/>
            <person name="Maier U.G."/>
            <person name="McRose D."/>
            <person name="Mock T."/>
            <person name="Neilson J.A."/>
            <person name="Onodera N.T."/>
            <person name="Poole A.M."/>
            <person name="Pritham E.J."/>
            <person name="Richards T.A."/>
            <person name="Rocap G."/>
            <person name="Roy S.W."/>
            <person name="Sarai C."/>
            <person name="Schaack S."/>
            <person name="Shirato S."/>
            <person name="Slamovits C.H."/>
            <person name="Spencer D.F."/>
            <person name="Suzuki S."/>
            <person name="Worden A.Z."/>
            <person name="Zauner S."/>
            <person name="Barry K."/>
            <person name="Bell C."/>
            <person name="Bharti A.K."/>
            <person name="Crow J.A."/>
            <person name="Grimwood J."/>
            <person name="Kramer R."/>
            <person name="Lindquist E."/>
            <person name="Lucas S."/>
            <person name="Salamov A."/>
            <person name="McFadden G.I."/>
            <person name="Lane C.E."/>
            <person name="Keeling P.J."/>
            <person name="Gray M.W."/>
            <person name="Grigoriev I.V."/>
            <person name="Archibald J.M."/>
        </authorList>
    </citation>
    <scope>NUCLEOTIDE SEQUENCE</scope>
    <source>
        <strain evidence="7 9">CCMP2712</strain>
    </source>
</reference>
<dbReference type="GeneID" id="17295468"/>
<name>L1IRJ3_GUITC</name>
<proteinExistence type="predicted"/>
<dbReference type="InterPro" id="IPR011009">
    <property type="entry name" value="Kinase-like_dom_sf"/>
</dbReference>